<feature type="chain" id="PRO_5037988574" evidence="1">
    <location>
        <begin position="17"/>
        <end position="778"/>
    </location>
</feature>
<evidence type="ECO:0000313" key="5">
    <source>
        <dbReference type="EMBL" id="MBG9376117.1"/>
    </source>
</evidence>
<evidence type="ECO:0000313" key="6">
    <source>
        <dbReference type="Proteomes" id="UP000628448"/>
    </source>
</evidence>
<evidence type="ECO:0000256" key="1">
    <source>
        <dbReference type="SAM" id="SignalP"/>
    </source>
</evidence>
<dbReference type="EMBL" id="JADWYR010000001">
    <property type="protein sequence ID" value="MBG9376117.1"/>
    <property type="molecule type" value="Genomic_DNA"/>
</dbReference>
<feature type="domain" description="DUF1549" evidence="2">
    <location>
        <begin position="168"/>
        <end position="374"/>
    </location>
</feature>
<dbReference type="Pfam" id="PF07587">
    <property type="entry name" value="PSD1"/>
    <property type="match status" value="1"/>
</dbReference>
<dbReference type="InterPro" id="IPR022655">
    <property type="entry name" value="DUF1553"/>
</dbReference>
<feature type="signal peptide" evidence="1">
    <location>
        <begin position="1"/>
        <end position="16"/>
    </location>
</feature>
<sequence length="778" mass="88327">MKKSFILFGITTVVLAFPLIFNSCENNGDVVADGNVMPDSVSYNFHIRPILSDKCFACHGPDGNKRKADLRLDIPEAAYAALKETKGGFAIVPFKPEASELFKRVASKDTAFMMPPVESHLGALTPFEISLIEKWIAQGAKYEKHWAFTAPKKAALPKVKDDKWVKNEIDYFVLDKLEDINLAPNEEADKERLLKRVSFDLTGLPPTLEMMDAFIADNTPNAYEKVVDQLISSPQYGEHMAVHWLDVARYADSYGYQDDNIRSQWPWRDWVIHAFNENMPYDSFVTWQIAGDMLPQASNEQILATGFLRNHKYTEEGGVVPEEYRIEYLLDKTKTYSKGVLGITMECAQCHDHKYDPFSQKDYYSMLAFFNNTKEAGYEGDVSISQPAKNPILTLHDTDIVKTMQFINKKDTGKLMISVMGELKDSVRKTYLLARGQYTNPTEEVQPHAPASILSFDTAKYPRNRFGLAKWTVDKTNPLTARVFVNQLWQEIFGKGLVKTSGDFGMQGELPSHPQLLDWLAVDFMEHNWDVKRLVKQLLMSATYRQSDVAPKDKMEKDPENKYYARGPRNRLSAESIRDMILASSGLLNKTIGGPSVKPYQPKGLWESATSGRGVLATYKQDHKEDLYRRGMYTFIKLTVPPPSMIMFDASNRDQCEVKRLKTNTPLQALIMENDPTMLEASRVLAQNLATEKTPAEEKITKAFRLIVCRRPTDKENAVLNGYYKDQLTAFQQKKLSADSTLKVGEYTMNDKADKTTSAALMKVIELIYNLEESITKT</sequence>
<dbReference type="Pfam" id="PF07583">
    <property type="entry name" value="PSCyt2"/>
    <property type="match status" value="1"/>
</dbReference>
<dbReference type="RefSeq" id="WP_196990139.1">
    <property type="nucleotide sequence ID" value="NZ_JADWYR010000001.1"/>
</dbReference>
<gene>
    <name evidence="5" type="ORF">I5907_07720</name>
</gene>
<feature type="domain" description="Cytochrome C Planctomycete-type" evidence="4">
    <location>
        <begin position="55"/>
        <end position="117"/>
    </location>
</feature>
<keyword evidence="6" id="KW-1185">Reference proteome</keyword>
<dbReference type="AlphaFoldDB" id="A0A931E020"/>
<evidence type="ECO:0000259" key="2">
    <source>
        <dbReference type="Pfam" id="PF07583"/>
    </source>
</evidence>
<reference evidence="5" key="1">
    <citation type="submission" date="2020-11" db="EMBL/GenBank/DDBJ databases">
        <title>Bacterial whole genome sequence for Panacibacter sp. DH6.</title>
        <authorList>
            <person name="Le V."/>
            <person name="Ko S."/>
            <person name="Ahn C.-Y."/>
            <person name="Oh H.-M."/>
        </authorList>
    </citation>
    <scope>NUCLEOTIDE SEQUENCE</scope>
    <source>
        <strain evidence="5">DH6</strain>
    </source>
</reference>
<organism evidence="5 6">
    <name type="scientific">Panacibacter microcysteis</name>
    <dbReference type="NCBI Taxonomy" id="2793269"/>
    <lineage>
        <taxon>Bacteria</taxon>
        <taxon>Pseudomonadati</taxon>
        <taxon>Bacteroidota</taxon>
        <taxon>Chitinophagia</taxon>
        <taxon>Chitinophagales</taxon>
        <taxon>Chitinophagaceae</taxon>
        <taxon>Panacibacter</taxon>
    </lineage>
</organism>
<keyword evidence="1" id="KW-0732">Signal</keyword>
<dbReference type="PANTHER" id="PTHR35889:SF3">
    <property type="entry name" value="F-BOX DOMAIN-CONTAINING PROTEIN"/>
    <property type="match status" value="1"/>
</dbReference>
<evidence type="ECO:0000259" key="3">
    <source>
        <dbReference type="Pfam" id="PF07587"/>
    </source>
</evidence>
<feature type="domain" description="DUF1553" evidence="3">
    <location>
        <begin position="464"/>
        <end position="723"/>
    </location>
</feature>
<dbReference type="PANTHER" id="PTHR35889">
    <property type="entry name" value="CYCLOINULO-OLIGOSACCHARIDE FRUCTANOTRANSFERASE-RELATED"/>
    <property type="match status" value="1"/>
</dbReference>
<proteinExistence type="predicted"/>
<dbReference type="InterPro" id="IPR011429">
    <property type="entry name" value="Cyt_c_Planctomycete-type"/>
</dbReference>
<protein>
    <submittedName>
        <fullName evidence="5">PSD1 domain-containing protein</fullName>
    </submittedName>
</protein>
<dbReference type="InterPro" id="IPR011444">
    <property type="entry name" value="DUF1549"/>
</dbReference>
<evidence type="ECO:0000259" key="4">
    <source>
        <dbReference type="Pfam" id="PF07635"/>
    </source>
</evidence>
<dbReference type="Pfam" id="PF07635">
    <property type="entry name" value="PSCyt1"/>
    <property type="match status" value="1"/>
</dbReference>
<name>A0A931E020_9BACT</name>
<accession>A0A931E020</accession>
<dbReference type="Proteomes" id="UP000628448">
    <property type="component" value="Unassembled WGS sequence"/>
</dbReference>
<comment type="caution">
    <text evidence="5">The sequence shown here is derived from an EMBL/GenBank/DDBJ whole genome shotgun (WGS) entry which is preliminary data.</text>
</comment>